<proteinExistence type="predicted"/>
<name>A0A934MC80_9MICO</name>
<gene>
    <name evidence="1" type="ORF">JAV76_01195</name>
</gene>
<dbReference type="RefSeq" id="WP_198732183.1">
    <property type="nucleotide sequence ID" value="NZ_JAEINH010000001.1"/>
</dbReference>
<comment type="caution">
    <text evidence="1">The sequence shown here is derived from an EMBL/GenBank/DDBJ whole genome shotgun (WGS) entry which is preliminary data.</text>
</comment>
<dbReference type="Proteomes" id="UP000602087">
    <property type="component" value="Unassembled WGS sequence"/>
</dbReference>
<reference evidence="1" key="1">
    <citation type="submission" date="2020-12" db="EMBL/GenBank/DDBJ databases">
        <title>Sanguibacter suaedae sp. nov., isolated from Suaeda aralocaspica.</title>
        <authorList>
            <person name="Ma Q."/>
        </authorList>
    </citation>
    <scope>NUCLEOTIDE SEQUENCE</scope>
    <source>
        <strain evidence="1">YZGR15</strain>
    </source>
</reference>
<sequence>MPQFEMTFEIPAVPEAVEDAVADAMDAVIATHSGVTLLTVEIGADGCVEAARSAIAELRSLGAPPVRLVDDLVTRSQIADRTGVTRQAVNLWVNGQRQAGTVFPAPFVLAGGGLWLWGEVVEALRARGTEIDDGVAFPTRRDSQIIGGMLATSHGSETWVTFDTGFTFGVTSGDEPTRVPLPAPRSLLSTDFTFAA</sequence>
<organism evidence="1 2">
    <name type="scientific">Sanguibacter suaedae</name>
    <dbReference type="NCBI Taxonomy" id="2795737"/>
    <lineage>
        <taxon>Bacteria</taxon>
        <taxon>Bacillati</taxon>
        <taxon>Actinomycetota</taxon>
        <taxon>Actinomycetes</taxon>
        <taxon>Micrococcales</taxon>
        <taxon>Sanguibacteraceae</taxon>
        <taxon>Sanguibacter</taxon>
    </lineage>
</organism>
<protein>
    <submittedName>
        <fullName evidence="1">Helix-turn-helix domain-containing protein</fullName>
    </submittedName>
</protein>
<accession>A0A934MC80</accession>
<dbReference type="EMBL" id="JAEINH010000001">
    <property type="protein sequence ID" value="MBI9113624.1"/>
    <property type="molecule type" value="Genomic_DNA"/>
</dbReference>
<evidence type="ECO:0000313" key="1">
    <source>
        <dbReference type="EMBL" id="MBI9113624.1"/>
    </source>
</evidence>
<keyword evidence="2" id="KW-1185">Reference proteome</keyword>
<evidence type="ECO:0000313" key="2">
    <source>
        <dbReference type="Proteomes" id="UP000602087"/>
    </source>
</evidence>
<dbReference type="AlphaFoldDB" id="A0A934MC80"/>